<dbReference type="GO" id="GO:0004527">
    <property type="term" value="F:exonuclease activity"/>
    <property type="evidence" value="ECO:0007669"/>
    <property type="project" value="UniProtKB-KW"/>
</dbReference>
<accession>A0A6L9XWG7</accession>
<comment type="caution">
    <text evidence="3">The sequence shown here is derived from an EMBL/GenBank/DDBJ whole genome shotgun (WGS) entry which is preliminary data.</text>
</comment>
<reference evidence="3 4" key="1">
    <citation type="journal article" date="2014" name="J. Microbiol.">
        <title>Diaminobutyricibacter tongyongensis gen. nov., sp. nov. and Homoserinibacter gongjuensis gen. nov., sp. nov. belong to the family Microbacteriaceae.</title>
        <authorList>
            <person name="Kim S.J."/>
            <person name="Ahn J.H."/>
            <person name="Weon H.Y."/>
            <person name="Hamada M."/>
            <person name="Suzuki K."/>
            <person name="Kwon S.W."/>
        </authorList>
    </citation>
    <scope>NUCLEOTIDE SEQUENCE [LARGE SCALE GENOMIC DNA]</scope>
    <source>
        <strain evidence="3 4">NBRC 108724</strain>
    </source>
</reference>
<evidence type="ECO:0000313" key="4">
    <source>
        <dbReference type="Proteomes" id="UP000474967"/>
    </source>
</evidence>
<gene>
    <name evidence="3" type="ORF">G3T36_07830</name>
</gene>
<feature type="transmembrane region" description="Helical" evidence="1">
    <location>
        <begin position="20"/>
        <end position="44"/>
    </location>
</feature>
<sequence>MFLDGLDPRPVEHPDPEVEPMRFIALPIAVALAVVVAISAPIVLARGVANGQPAAVGDGQLRILSWNTNGDLIPPEAIAAEAASVRANVVVLPEIDSADEGAIVEAFGRHHLSMLPQSARGHGVEVLVLTDASLGRRDSANAGAPVGSATLALHPADPGQPALVALHADQPALRGNGNWRAELGWVAEQCRHGSVIVAGDFNATLDEFGSSGLGPGTDAATTAHAGSVGTWPTTVPTWLAMPIDHILVTPDWRVDSFSVLTGADGSGARHRPVFAVISPR</sequence>
<evidence type="ECO:0000313" key="3">
    <source>
        <dbReference type="EMBL" id="NEN05780.1"/>
    </source>
</evidence>
<dbReference type="SUPFAM" id="SSF56219">
    <property type="entry name" value="DNase I-like"/>
    <property type="match status" value="1"/>
</dbReference>
<dbReference type="AlphaFoldDB" id="A0A6L9XWG7"/>
<dbReference type="EMBL" id="JAAGWY010000001">
    <property type="protein sequence ID" value="NEN05780.1"/>
    <property type="molecule type" value="Genomic_DNA"/>
</dbReference>
<keyword evidence="3" id="KW-0540">Nuclease</keyword>
<evidence type="ECO:0000259" key="2">
    <source>
        <dbReference type="Pfam" id="PF03372"/>
    </source>
</evidence>
<feature type="domain" description="Endonuclease/exonuclease/phosphatase" evidence="2">
    <location>
        <begin position="64"/>
        <end position="264"/>
    </location>
</feature>
<proteinExistence type="predicted"/>
<protein>
    <submittedName>
        <fullName evidence="3">Endonuclease/exonuclease/phosphatase family protein</fullName>
    </submittedName>
</protein>
<dbReference type="GO" id="GO:0004519">
    <property type="term" value="F:endonuclease activity"/>
    <property type="evidence" value="ECO:0007669"/>
    <property type="project" value="UniProtKB-KW"/>
</dbReference>
<keyword evidence="1" id="KW-0812">Transmembrane</keyword>
<organism evidence="3 4">
    <name type="scientific">Leifsonia tongyongensis</name>
    <dbReference type="NCBI Taxonomy" id="1268043"/>
    <lineage>
        <taxon>Bacteria</taxon>
        <taxon>Bacillati</taxon>
        <taxon>Actinomycetota</taxon>
        <taxon>Actinomycetes</taxon>
        <taxon>Micrococcales</taxon>
        <taxon>Microbacteriaceae</taxon>
        <taxon>Leifsonia</taxon>
    </lineage>
</organism>
<dbReference type="RefSeq" id="WP_163288951.1">
    <property type="nucleotide sequence ID" value="NZ_JAAGWY010000001.1"/>
</dbReference>
<dbReference type="Gene3D" id="3.60.10.10">
    <property type="entry name" value="Endonuclease/exonuclease/phosphatase"/>
    <property type="match status" value="1"/>
</dbReference>
<keyword evidence="3" id="KW-0255">Endonuclease</keyword>
<dbReference type="Pfam" id="PF03372">
    <property type="entry name" value="Exo_endo_phos"/>
    <property type="match status" value="1"/>
</dbReference>
<keyword evidence="3" id="KW-0269">Exonuclease</keyword>
<dbReference type="InterPro" id="IPR036691">
    <property type="entry name" value="Endo/exonu/phosph_ase_sf"/>
</dbReference>
<keyword evidence="1" id="KW-1133">Transmembrane helix</keyword>
<keyword evidence="4" id="KW-1185">Reference proteome</keyword>
<dbReference type="Proteomes" id="UP000474967">
    <property type="component" value="Unassembled WGS sequence"/>
</dbReference>
<evidence type="ECO:0000256" key="1">
    <source>
        <dbReference type="SAM" id="Phobius"/>
    </source>
</evidence>
<keyword evidence="3" id="KW-0378">Hydrolase</keyword>
<dbReference type="InterPro" id="IPR005135">
    <property type="entry name" value="Endo/exonuclease/phosphatase"/>
</dbReference>
<keyword evidence="1" id="KW-0472">Membrane</keyword>
<name>A0A6L9XWG7_9MICO</name>